<keyword evidence="1" id="KW-0812">Transmembrane</keyword>
<keyword evidence="3" id="KW-0645">Protease</keyword>
<keyword evidence="1" id="KW-1133">Transmembrane helix</keyword>
<feature type="transmembrane region" description="Helical" evidence="1">
    <location>
        <begin position="12"/>
        <end position="31"/>
    </location>
</feature>
<evidence type="ECO:0000313" key="3">
    <source>
        <dbReference type="EMBL" id="SKB01215.1"/>
    </source>
</evidence>
<dbReference type="EMBL" id="FUYG01000009">
    <property type="protein sequence ID" value="SKB01215.1"/>
    <property type="molecule type" value="Genomic_DNA"/>
</dbReference>
<dbReference type="Gene3D" id="3.40.710.10">
    <property type="entry name" value="DD-peptidase/beta-lactamase superfamily"/>
    <property type="match status" value="1"/>
</dbReference>
<evidence type="ECO:0000256" key="1">
    <source>
        <dbReference type="SAM" id="Phobius"/>
    </source>
</evidence>
<reference evidence="4" key="1">
    <citation type="submission" date="2017-02" db="EMBL/GenBank/DDBJ databases">
        <authorList>
            <person name="Varghese N."/>
            <person name="Submissions S."/>
        </authorList>
    </citation>
    <scope>NUCLEOTIDE SEQUENCE [LARGE SCALE GENOMIC DNA]</scope>
    <source>
        <strain evidence="4">VKM Ac-2052</strain>
    </source>
</reference>
<dbReference type="Pfam" id="PF00768">
    <property type="entry name" value="Peptidase_S11"/>
    <property type="match status" value="1"/>
</dbReference>
<sequence length="416" mass="42915">MARSTASRINRALGITLGAVLILAIGLYGPATLVGPLPSTNAVIDDASDIVPTLGAPTVSQNGASAIATADGTILASGGDTAPVPLGGVTKVITALVVLDAKPIEPGKPGPSIVVTAEDYAGYVKYISESARSISLIAGETWSEQQYLQSMLLGSSNTHADALARWAFGSVDAYVVAANAWLAKNGYAGTTVVDATGLAEGSQGTASELAALAARAFADPVLADIMSHDSVVVAGNRKVDNVAAYRADEGITGLSRSFTDSAGLCFLFRLTVGTGVDAVPLYGAYLREPDYETLDGDLSTLISTAAATLTKTVLVSQGDRVVTYTTPWGDEAHGVAVATKSQLIWLTAPVTKTVTVEPVTTGAKGTRVGQVTFKTPTGDVTVLLELDRRIADPGPVWRMTHPAPVIDAFIKSRTDQ</sequence>
<keyword evidence="3" id="KW-0121">Carboxypeptidase</keyword>
<protein>
    <submittedName>
        <fullName evidence="3">D-alanyl-D-alanine carboxypeptidase (Penicillin-binding protein 5/6)</fullName>
    </submittedName>
</protein>
<dbReference type="GO" id="GO:0006508">
    <property type="term" value="P:proteolysis"/>
    <property type="evidence" value="ECO:0007669"/>
    <property type="project" value="InterPro"/>
</dbReference>
<dbReference type="GO" id="GO:0009002">
    <property type="term" value="F:serine-type D-Ala-D-Ala carboxypeptidase activity"/>
    <property type="evidence" value="ECO:0007669"/>
    <property type="project" value="InterPro"/>
</dbReference>
<keyword evidence="1" id="KW-0472">Membrane</keyword>
<accession>A0A1T4YIX4</accession>
<dbReference type="SUPFAM" id="SSF56601">
    <property type="entry name" value="beta-lactamase/transpeptidase-like"/>
    <property type="match status" value="1"/>
</dbReference>
<dbReference type="InterPro" id="IPR012338">
    <property type="entry name" value="Beta-lactam/transpept-like"/>
</dbReference>
<dbReference type="AlphaFoldDB" id="A0A1T4YIX4"/>
<feature type="domain" description="Peptidase S11 D-alanyl-D-alanine carboxypeptidase A N-terminal" evidence="2">
    <location>
        <begin position="56"/>
        <end position="269"/>
    </location>
</feature>
<keyword evidence="3" id="KW-0378">Hydrolase</keyword>
<evidence type="ECO:0000259" key="2">
    <source>
        <dbReference type="Pfam" id="PF00768"/>
    </source>
</evidence>
<gene>
    <name evidence="3" type="ORF">SAMN06295879_3204</name>
</gene>
<organism evidence="3 4">
    <name type="scientific">Agreia bicolorata</name>
    <dbReference type="NCBI Taxonomy" id="110935"/>
    <lineage>
        <taxon>Bacteria</taxon>
        <taxon>Bacillati</taxon>
        <taxon>Actinomycetota</taxon>
        <taxon>Actinomycetes</taxon>
        <taxon>Micrococcales</taxon>
        <taxon>Microbacteriaceae</taxon>
        <taxon>Agreia</taxon>
    </lineage>
</organism>
<evidence type="ECO:0000313" key="4">
    <source>
        <dbReference type="Proteomes" id="UP000189735"/>
    </source>
</evidence>
<dbReference type="InterPro" id="IPR001967">
    <property type="entry name" value="Peptidase_S11_N"/>
</dbReference>
<proteinExistence type="predicted"/>
<name>A0A1T4YIX4_9MICO</name>
<dbReference type="Proteomes" id="UP000189735">
    <property type="component" value="Unassembled WGS sequence"/>
</dbReference>
<dbReference type="RefSeq" id="WP_078715223.1">
    <property type="nucleotide sequence ID" value="NZ_FUYG01000009.1"/>
</dbReference>